<evidence type="ECO:0000259" key="10">
    <source>
        <dbReference type="PROSITE" id="PS51036"/>
    </source>
</evidence>
<evidence type="ECO:0000256" key="7">
    <source>
        <dbReference type="ARBA" id="ARBA00042125"/>
    </source>
</evidence>
<evidence type="ECO:0000256" key="5">
    <source>
        <dbReference type="ARBA" id="ARBA00022990"/>
    </source>
</evidence>
<feature type="domain" description="AN1-type" evidence="11">
    <location>
        <begin position="103"/>
        <end position="151"/>
    </location>
</feature>
<dbReference type="SUPFAM" id="SSF57716">
    <property type="entry name" value="Glucocorticoid receptor-like (DNA-binding domain)"/>
    <property type="match status" value="1"/>
</dbReference>
<evidence type="ECO:0000313" key="13">
    <source>
        <dbReference type="Proteomes" id="UP001610411"/>
    </source>
</evidence>
<organism evidence="12 13">
    <name type="scientific">Daubentonia madagascariensis</name>
    <name type="common">Aye-aye</name>
    <name type="synonym">Sciurus madagascariensis</name>
    <dbReference type="NCBI Taxonomy" id="31869"/>
    <lineage>
        <taxon>Eukaryota</taxon>
        <taxon>Metazoa</taxon>
        <taxon>Chordata</taxon>
        <taxon>Craniata</taxon>
        <taxon>Vertebrata</taxon>
        <taxon>Euteleostomi</taxon>
        <taxon>Mammalia</taxon>
        <taxon>Eutheria</taxon>
        <taxon>Euarchontoglires</taxon>
        <taxon>Primates</taxon>
        <taxon>Strepsirrhini</taxon>
        <taxon>Chiromyiformes</taxon>
        <taxon>Daubentoniidae</taxon>
        <taxon>Daubentonia</taxon>
    </lineage>
</organism>
<dbReference type="Gene3D" id="4.10.1110.10">
    <property type="entry name" value="AN1-like Zinc finger"/>
    <property type="match status" value="1"/>
</dbReference>
<dbReference type="InterPro" id="IPR050652">
    <property type="entry name" value="AN1_A20_ZnFinger"/>
</dbReference>
<evidence type="ECO:0000256" key="9">
    <source>
        <dbReference type="SAM" id="MobiDB-lite"/>
    </source>
</evidence>
<evidence type="ECO:0000256" key="8">
    <source>
        <dbReference type="PROSITE-ProRule" id="PRU00451"/>
    </source>
</evidence>
<dbReference type="SMART" id="SM00154">
    <property type="entry name" value="ZnF_AN1"/>
    <property type="match status" value="1"/>
</dbReference>
<gene>
    <name evidence="12" type="ORF">WCI35_006057</name>
</gene>
<evidence type="ECO:0000256" key="2">
    <source>
        <dbReference type="ARBA" id="ARBA00022723"/>
    </source>
</evidence>
<dbReference type="SUPFAM" id="SSF118310">
    <property type="entry name" value="AN1-like Zinc finger"/>
    <property type="match status" value="1"/>
</dbReference>
<accession>A0ABD2EXH9</accession>
<keyword evidence="1" id="KW-0597">Phosphoprotein</keyword>
<dbReference type="GO" id="GO:0008270">
    <property type="term" value="F:zinc ion binding"/>
    <property type="evidence" value="ECO:0007669"/>
    <property type="project" value="UniProtKB-KW"/>
</dbReference>
<dbReference type="PROSITE" id="PS51039">
    <property type="entry name" value="ZF_AN1"/>
    <property type="match status" value="1"/>
</dbReference>
<evidence type="ECO:0000256" key="3">
    <source>
        <dbReference type="ARBA" id="ARBA00022771"/>
    </source>
</evidence>
<dbReference type="PANTHER" id="PTHR10634:SF25">
    <property type="entry name" value="AN1-TYPE ZINC FINGER PROTEIN 6"/>
    <property type="match status" value="1"/>
</dbReference>
<keyword evidence="13" id="KW-1185">Reference proteome</keyword>
<dbReference type="PROSITE" id="PS51036">
    <property type="entry name" value="ZF_A20"/>
    <property type="match status" value="1"/>
</dbReference>
<dbReference type="InterPro" id="IPR035896">
    <property type="entry name" value="AN1-like_Znf"/>
</dbReference>
<dbReference type="InterPro" id="IPR002653">
    <property type="entry name" value="Znf_A20"/>
</dbReference>
<evidence type="ECO:0000256" key="4">
    <source>
        <dbReference type="ARBA" id="ARBA00022833"/>
    </source>
</evidence>
<dbReference type="Pfam" id="PF01428">
    <property type="entry name" value="zf-AN1"/>
    <property type="match status" value="1"/>
</dbReference>
<comment type="caution">
    <text evidence="12">The sequence shown here is derived from an EMBL/GenBank/DDBJ whole genome shotgun (WGS) entry which is preliminary data.</text>
</comment>
<dbReference type="EMBL" id="JBFSEQ010000002">
    <property type="protein sequence ID" value="KAL2790948.1"/>
    <property type="molecule type" value="Genomic_DNA"/>
</dbReference>
<sequence>MAQETNHSQVPMLCSTGCGFYGNPRTNGMCSVCYKEHLQRQNSSNGRISPPATSVSSLSESLPVQCTDGSVPEAQSTLDSTSSSMQPSPVSNQSLLSESVASSQVDSTSVDKAVPETEDLQGFECRCGNVYCGVHRYSDVHNCSYNYKADAAEKIRKENPVVVGEKIQKI</sequence>
<dbReference type="PANTHER" id="PTHR10634">
    <property type="entry name" value="AN1-TYPE ZINC FINGER PROTEIN"/>
    <property type="match status" value="1"/>
</dbReference>
<dbReference type="InterPro" id="IPR000058">
    <property type="entry name" value="Znf_AN1"/>
</dbReference>
<name>A0ABD2EXH9_DAUMA</name>
<keyword evidence="5" id="KW-0007">Acetylation</keyword>
<evidence type="ECO:0000256" key="1">
    <source>
        <dbReference type="ARBA" id="ARBA00022553"/>
    </source>
</evidence>
<keyword evidence="3 8" id="KW-0863">Zinc-finger</keyword>
<dbReference type="SMART" id="SM00259">
    <property type="entry name" value="ZnF_A20"/>
    <property type="match status" value="1"/>
</dbReference>
<dbReference type="FunFam" id="1.20.5.4770:FF:000001">
    <property type="entry name" value="Zinc finger AN1-type containing 6"/>
    <property type="match status" value="1"/>
</dbReference>
<reference evidence="12 13" key="1">
    <citation type="journal article" date="2024" name="G3 (Bethesda)">
        <title>A hybrid genome assembly of the endangered aye-aye (Daubentonia madagascariensis).</title>
        <authorList>
            <person name="Versoza C.J."/>
            <person name="Pfeifer S.P."/>
        </authorList>
    </citation>
    <scope>NUCLEOTIDE SEQUENCE [LARGE SCALE GENOMIC DNA]</scope>
    <source>
        <strain evidence="12">6821</strain>
    </source>
</reference>
<evidence type="ECO:0000256" key="6">
    <source>
        <dbReference type="ARBA" id="ARBA00041047"/>
    </source>
</evidence>
<keyword evidence="2" id="KW-0479">Metal-binding</keyword>
<dbReference type="Proteomes" id="UP001610411">
    <property type="component" value="Unassembled WGS sequence"/>
</dbReference>
<evidence type="ECO:0000259" key="11">
    <source>
        <dbReference type="PROSITE" id="PS51039"/>
    </source>
</evidence>
<keyword evidence="4" id="KW-0862">Zinc</keyword>
<feature type="region of interest" description="Disordered" evidence="9">
    <location>
        <begin position="63"/>
        <end position="112"/>
    </location>
</feature>
<proteinExistence type="predicted"/>
<feature type="compositionally biased region" description="Low complexity" evidence="9">
    <location>
        <begin position="75"/>
        <end position="94"/>
    </location>
</feature>
<dbReference type="Pfam" id="PF01754">
    <property type="entry name" value="zf-A20"/>
    <property type="match status" value="1"/>
</dbReference>
<feature type="domain" description="A20-type" evidence="10">
    <location>
        <begin position="8"/>
        <end position="42"/>
    </location>
</feature>
<protein>
    <recommendedName>
        <fullName evidence="6">AN1-type zinc finger protein 6</fullName>
    </recommendedName>
    <alternativeName>
        <fullName evidence="7">Zinc finger A20 domain-containing protein 3</fullName>
    </alternativeName>
</protein>
<feature type="compositionally biased region" description="Polar residues" evidence="9">
    <location>
        <begin position="95"/>
        <end position="110"/>
    </location>
</feature>
<dbReference type="Gene3D" id="1.20.5.4770">
    <property type="match status" value="1"/>
</dbReference>
<evidence type="ECO:0000313" key="12">
    <source>
        <dbReference type="EMBL" id="KAL2790948.1"/>
    </source>
</evidence>
<dbReference type="AlphaFoldDB" id="A0ABD2EXH9"/>